<dbReference type="Gene3D" id="3.10.129.10">
    <property type="entry name" value="Hotdog Thioesterase"/>
    <property type="match status" value="2"/>
</dbReference>
<sequence length="307" mass="33705">MIDLWKGIANTWDCDEMGHMNVRVYIQKAFEGLGHLAGACHLSHAFKPSSPSTLVPAEQHIRFIREAHPGRPLNMVGCTLDVDETSTTVYQEMRHGDGSVAAAFRTRLLHVDATSLKPFPWNARTRAALEALHGEPPAATAPRGLDLSVAPSPTDEISREIASERGAKVIGLGMVPPADCDVFGRMNPHMFIGRISDSVPNLLHDWRSRVASSVPGQEMGGAVLENRIIYRRWPKAGDLFEVRSSLGRVEEKVHSLIHWMLDPDTGKPWMTAEAVAVTFDLKKRKVIPTPAALMDELATIAPGGLYL</sequence>
<proteinExistence type="predicted"/>
<name>A0ABQ1JZH7_9PROT</name>
<evidence type="ECO:0000313" key="1">
    <source>
        <dbReference type="EMBL" id="GGB78559.1"/>
    </source>
</evidence>
<dbReference type="EMBL" id="BMKF01000002">
    <property type="protein sequence ID" value="GGB78559.1"/>
    <property type="molecule type" value="Genomic_DNA"/>
</dbReference>
<dbReference type="SUPFAM" id="SSF54637">
    <property type="entry name" value="Thioesterase/thiol ester dehydrase-isomerase"/>
    <property type="match status" value="2"/>
</dbReference>
<organism evidence="1 2">
    <name type="scientific">Henriciella pelagia</name>
    <dbReference type="NCBI Taxonomy" id="1977912"/>
    <lineage>
        <taxon>Bacteria</taxon>
        <taxon>Pseudomonadati</taxon>
        <taxon>Pseudomonadota</taxon>
        <taxon>Alphaproteobacteria</taxon>
        <taxon>Hyphomonadales</taxon>
        <taxon>Hyphomonadaceae</taxon>
        <taxon>Henriciella</taxon>
    </lineage>
</organism>
<keyword evidence="2" id="KW-1185">Reference proteome</keyword>
<comment type="caution">
    <text evidence="1">The sequence shown here is derived from an EMBL/GenBank/DDBJ whole genome shotgun (WGS) entry which is preliminary data.</text>
</comment>
<dbReference type="Pfam" id="PF13279">
    <property type="entry name" value="4HBT_2"/>
    <property type="match status" value="2"/>
</dbReference>
<protein>
    <submittedName>
        <fullName evidence="1">Thioesterase</fullName>
    </submittedName>
</protein>
<reference evidence="2" key="1">
    <citation type="journal article" date="2019" name="Int. J. Syst. Evol. Microbiol.">
        <title>The Global Catalogue of Microorganisms (GCM) 10K type strain sequencing project: providing services to taxonomists for standard genome sequencing and annotation.</title>
        <authorList>
            <consortium name="The Broad Institute Genomics Platform"/>
            <consortium name="The Broad Institute Genome Sequencing Center for Infectious Disease"/>
            <person name="Wu L."/>
            <person name="Ma J."/>
        </authorList>
    </citation>
    <scope>NUCLEOTIDE SEQUENCE [LARGE SCALE GENOMIC DNA]</scope>
    <source>
        <strain evidence="2">CGMCC 1.15928</strain>
    </source>
</reference>
<dbReference type="CDD" id="cd00586">
    <property type="entry name" value="4HBT"/>
    <property type="match status" value="1"/>
</dbReference>
<dbReference type="RefSeq" id="WP_233124108.1">
    <property type="nucleotide sequence ID" value="NZ_BMKF01000002.1"/>
</dbReference>
<dbReference type="InterPro" id="IPR029069">
    <property type="entry name" value="HotDog_dom_sf"/>
</dbReference>
<dbReference type="Proteomes" id="UP000628854">
    <property type="component" value="Unassembled WGS sequence"/>
</dbReference>
<gene>
    <name evidence="1" type="ORF">GCM10011503_29230</name>
</gene>
<accession>A0ABQ1JZH7</accession>
<evidence type="ECO:0000313" key="2">
    <source>
        <dbReference type="Proteomes" id="UP000628854"/>
    </source>
</evidence>